<evidence type="ECO:0000256" key="5">
    <source>
        <dbReference type="ARBA" id="ARBA00023224"/>
    </source>
</evidence>
<dbReference type="EMBL" id="CAJHNH020008559">
    <property type="protein sequence ID" value="CAG5136689.1"/>
    <property type="molecule type" value="Genomic_DNA"/>
</dbReference>
<dbReference type="Pfam" id="PF10324">
    <property type="entry name" value="7TM_GPCR_Srw"/>
    <property type="match status" value="1"/>
</dbReference>
<evidence type="ECO:0000313" key="7">
    <source>
        <dbReference type="EMBL" id="CAG5136689.1"/>
    </source>
</evidence>
<evidence type="ECO:0000256" key="4">
    <source>
        <dbReference type="ARBA" id="ARBA00023170"/>
    </source>
</evidence>
<keyword evidence="6" id="KW-0812">Transmembrane</keyword>
<dbReference type="PANTHER" id="PTHR24249">
    <property type="entry name" value="HISTAMINE RECEPTOR-RELATED G-PROTEIN COUPLED RECEPTOR"/>
    <property type="match status" value="1"/>
</dbReference>
<dbReference type="GO" id="GO:0008528">
    <property type="term" value="F:G protein-coupled peptide receptor activity"/>
    <property type="evidence" value="ECO:0007669"/>
    <property type="project" value="InterPro"/>
</dbReference>
<reference evidence="7" key="1">
    <citation type="submission" date="2021-04" db="EMBL/GenBank/DDBJ databases">
        <authorList>
            <consortium name="Molecular Ecology Group"/>
        </authorList>
    </citation>
    <scope>NUCLEOTIDE SEQUENCE</scope>
</reference>
<evidence type="ECO:0008006" key="9">
    <source>
        <dbReference type="Google" id="ProtNLM"/>
    </source>
</evidence>
<organism evidence="7 8">
    <name type="scientific">Candidula unifasciata</name>
    <dbReference type="NCBI Taxonomy" id="100452"/>
    <lineage>
        <taxon>Eukaryota</taxon>
        <taxon>Metazoa</taxon>
        <taxon>Spiralia</taxon>
        <taxon>Lophotrochozoa</taxon>
        <taxon>Mollusca</taxon>
        <taxon>Gastropoda</taxon>
        <taxon>Heterobranchia</taxon>
        <taxon>Euthyneura</taxon>
        <taxon>Panpulmonata</taxon>
        <taxon>Eupulmonata</taxon>
        <taxon>Stylommatophora</taxon>
        <taxon>Helicina</taxon>
        <taxon>Helicoidea</taxon>
        <taxon>Geomitridae</taxon>
        <taxon>Candidula</taxon>
    </lineage>
</organism>
<keyword evidence="4" id="KW-0675">Receptor</keyword>
<dbReference type="InterPro" id="IPR050569">
    <property type="entry name" value="TAAR"/>
</dbReference>
<feature type="transmembrane region" description="Helical" evidence="6">
    <location>
        <begin position="45"/>
        <end position="66"/>
    </location>
</feature>
<evidence type="ECO:0000313" key="8">
    <source>
        <dbReference type="Proteomes" id="UP000678393"/>
    </source>
</evidence>
<evidence type="ECO:0000256" key="6">
    <source>
        <dbReference type="SAM" id="Phobius"/>
    </source>
</evidence>
<proteinExistence type="predicted"/>
<name>A0A8S4A4D8_9EUPU</name>
<evidence type="ECO:0000256" key="2">
    <source>
        <dbReference type="ARBA" id="ARBA00022475"/>
    </source>
</evidence>
<keyword evidence="6" id="KW-1133">Transmembrane helix</keyword>
<dbReference type="SUPFAM" id="SSF81321">
    <property type="entry name" value="Family A G protein-coupled receptor-like"/>
    <property type="match status" value="1"/>
</dbReference>
<sequence>MIGVNGPPKIIYEWGRGGFEYPEETARVLYYFYHLFDTLNWGSGPTSLCIPVLITVERLIAVFLPLKFPCIVTPKRTVIVVIIPNVFFYGLQAYMRTWFQFVYVFDCSRNISVGLALRSDTYWHQKDVSEVLEVCFNSLIILVIFVGSGCVAIGFKVRLAAIKRFQMTIGYKQNCNLEVNTFRTTKTLLVLCVFYTGACAFVTLPAVIPKFMVFPLFLEEPNFRSVGVFVYHIFKLVLSINASINFIIYVVMNKNFRDTFLSILCRK</sequence>
<dbReference type="Gene3D" id="1.20.1070.10">
    <property type="entry name" value="Rhodopsin 7-helix transmembrane proteins"/>
    <property type="match status" value="1"/>
</dbReference>
<keyword evidence="3" id="KW-0297">G-protein coupled receptor</keyword>
<dbReference type="Proteomes" id="UP000678393">
    <property type="component" value="Unassembled WGS sequence"/>
</dbReference>
<keyword evidence="5" id="KW-0807">Transducer</keyword>
<protein>
    <recommendedName>
        <fullName evidence="9">G-protein coupled receptors family 1 profile domain-containing protein</fullName>
    </recommendedName>
</protein>
<comment type="caution">
    <text evidence="7">The sequence shown here is derived from an EMBL/GenBank/DDBJ whole genome shotgun (WGS) entry which is preliminary data.</text>
</comment>
<keyword evidence="8" id="KW-1185">Reference proteome</keyword>
<evidence type="ECO:0000256" key="3">
    <source>
        <dbReference type="ARBA" id="ARBA00023040"/>
    </source>
</evidence>
<keyword evidence="6" id="KW-0472">Membrane</keyword>
<gene>
    <name evidence="7" type="ORF">CUNI_LOCUS22247</name>
</gene>
<dbReference type="GO" id="GO:0005886">
    <property type="term" value="C:plasma membrane"/>
    <property type="evidence" value="ECO:0007669"/>
    <property type="project" value="UniProtKB-SubCell"/>
</dbReference>
<feature type="transmembrane region" description="Helical" evidence="6">
    <location>
        <begin position="188"/>
        <end position="208"/>
    </location>
</feature>
<feature type="transmembrane region" description="Helical" evidence="6">
    <location>
        <begin position="228"/>
        <end position="252"/>
    </location>
</feature>
<feature type="transmembrane region" description="Helical" evidence="6">
    <location>
        <begin position="136"/>
        <end position="157"/>
    </location>
</feature>
<dbReference type="OrthoDB" id="10029014at2759"/>
<accession>A0A8S4A4D8</accession>
<evidence type="ECO:0000256" key="1">
    <source>
        <dbReference type="ARBA" id="ARBA00004651"/>
    </source>
</evidence>
<feature type="transmembrane region" description="Helical" evidence="6">
    <location>
        <begin position="78"/>
        <end position="95"/>
    </location>
</feature>
<keyword evidence="2" id="KW-1003">Cell membrane</keyword>
<comment type="subcellular location">
    <subcellularLocation>
        <location evidence="1">Cell membrane</location>
        <topology evidence="1">Multi-pass membrane protein</topology>
    </subcellularLocation>
</comment>
<dbReference type="AlphaFoldDB" id="A0A8S4A4D8"/>
<dbReference type="InterPro" id="IPR019427">
    <property type="entry name" value="7TM_GPCR_serpentine_rcpt_Srw"/>
</dbReference>